<feature type="region of interest" description="Disordered" evidence="1">
    <location>
        <begin position="224"/>
        <end position="329"/>
    </location>
</feature>
<accession>A0A543J037</accession>
<dbReference type="AlphaFoldDB" id="A0A543J037"/>
<reference evidence="3 4" key="1">
    <citation type="submission" date="2019-06" db="EMBL/GenBank/DDBJ databases">
        <title>Sequencing the genomes of 1000 actinobacteria strains.</title>
        <authorList>
            <person name="Klenk H.-P."/>
        </authorList>
    </citation>
    <scope>NUCLEOTIDE SEQUENCE [LARGE SCALE GENOMIC DNA]</scope>
    <source>
        <strain evidence="3 4">DSM 43186</strain>
    </source>
</reference>
<comment type="caution">
    <text evidence="3">The sequence shown here is derived from an EMBL/GenBank/DDBJ whole genome shotgun (WGS) entry which is preliminary data.</text>
</comment>
<dbReference type="Pfam" id="PF14332">
    <property type="entry name" value="DUF4388"/>
    <property type="match status" value="1"/>
</dbReference>
<feature type="domain" description="PatA-like N-terminal" evidence="2">
    <location>
        <begin position="4"/>
        <end position="152"/>
    </location>
</feature>
<dbReference type="Proteomes" id="UP000319213">
    <property type="component" value="Unassembled WGS sequence"/>
</dbReference>
<sequence length="355" mass="37459">MDGTFPILDELATLTRGRASGALRIDGDPGGVVYLDEGRLVFAEAAGVPDVGARLVGTRRLSAGQWAALRAADRPAGGLGTLLVERGLVGRDEMLAVLRSASLDALTALTAPLMRPPSVTRLWFDERERPWIGSLLSLEVEWVRAEIARRADRLAALPVRLDALLVGTDLRRPFGRVGRDEWALACRIDGVTSLRDLAWRYGLALYDTVESAGGLLREGLCALRTPGGRDGGPRPVPAPRPGEPAGEPPRSATPVLGAPPALAEPPAATAPPYPATGPAGSEEGGGADPGEERTPGDAAPPMPRRRPGASIRGRDPVPPAAEYAAGMPFAQATPELLRRLLDGLRQLDEDDPRDP</sequence>
<keyword evidence="4" id="KW-1185">Reference proteome</keyword>
<evidence type="ECO:0000313" key="3">
    <source>
        <dbReference type="EMBL" id="TQM76180.1"/>
    </source>
</evidence>
<dbReference type="EMBL" id="VFPQ01000001">
    <property type="protein sequence ID" value="TQM76180.1"/>
    <property type="molecule type" value="Genomic_DNA"/>
</dbReference>
<dbReference type="InterPro" id="IPR025497">
    <property type="entry name" value="PatA-like_N"/>
</dbReference>
<evidence type="ECO:0000313" key="4">
    <source>
        <dbReference type="Proteomes" id="UP000319213"/>
    </source>
</evidence>
<protein>
    <recommendedName>
        <fullName evidence="2">PatA-like N-terminal domain-containing protein</fullName>
    </recommendedName>
</protein>
<proteinExistence type="predicted"/>
<dbReference type="OrthoDB" id="3538879at2"/>
<feature type="compositionally biased region" description="Low complexity" evidence="1">
    <location>
        <begin position="243"/>
        <end position="267"/>
    </location>
</feature>
<evidence type="ECO:0000259" key="2">
    <source>
        <dbReference type="Pfam" id="PF14332"/>
    </source>
</evidence>
<gene>
    <name evidence="3" type="ORF">FHX40_2907</name>
</gene>
<name>A0A543J037_9ACTN</name>
<organism evidence="3 4">
    <name type="scientific">Thermopolyspora flexuosa</name>
    <dbReference type="NCBI Taxonomy" id="103836"/>
    <lineage>
        <taxon>Bacteria</taxon>
        <taxon>Bacillati</taxon>
        <taxon>Actinomycetota</taxon>
        <taxon>Actinomycetes</taxon>
        <taxon>Streptosporangiales</taxon>
        <taxon>Streptosporangiaceae</taxon>
        <taxon>Thermopolyspora</taxon>
    </lineage>
</organism>
<evidence type="ECO:0000256" key="1">
    <source>
        <dbReference type="SAM" id="MobiDB-lite"/>
    </source>
</evidence>
<dbReference type="RefSeq" id="WP_142260097.1">
    <property type="nucleotide sequence ID" value="NZ_BMPV01000001.1"/>
</dbReference>